<name>A0A511KLZ1_RHOTO</name>
<evidence type="ECO:0000313" key="2">
    <source>
        <dbReference type="Proteomes" id="UP000321518"/>
    </source>
</evidence>
<comment type="caution">
    <text evidence="1">The sequence shown here is derived from an EMBL/GenBank/DDBJ whole genome shotgun (WGS) entry which is preliminary data.</text>
</comment>
<organism evidence="1 2">
    <name type="scientific">Rhodotorula toruloides</name>
    <name type="common">Yeast</name>
    <name type="synonym">Rhodosporidium toruloides</name>
    <dbReference type="NCBI Taxonomy" id="5286"/>
    <lineage>
        <taxon>Eukaryota</taxon>
        <taxon>Fungi</taxon>
        <taxon>Dikarya</taxon>
        <taxon>Basidiomycota</taxon>
        <taxon>Pucciniomycotina</taxon>
        <taxon>Microbotryomycetes</taxon>
        <taxon>Sporidiobolales</taxon>
        <taxon>Sporidiobolaceae</taxon>
        <taxon>Rhodotorula</taxon>
    </lineage>
</organism>
<dbReference type="Proteomes" id="UP000321518">
    <property type="component" value="Unassembled WGS sequence"/>
</dbReference>
<evidence type="ECO:0000313" key="1">
    <source>
        <dbReference type="EMBL" id="GEM11398.1"/>
    </source>
</evidence>
<reference evidence="1 2" key="1">
    <citation type="submission" date="2019-07" db="EMBL/GenBank/DDBJ databases">
        <title>Rhodotorula toruloides NBRC10032 genome sequencing.</title>
        <authorList>
            <person name="Shida Y."/>
            <person name="Takaku H."/>
            <person name="Ogasawara W."/>
            <person name="Mori K."/>
        </authorList>
    </citation>
    <scope>NUCLEOTIDE SEQUENCE [LARGE SCALE GENOMIC DNA]</scope>
    <source>
        <strain evidence="1 2">NBRC10032</strain>
    </source>
</reference>
<dbReference type="AlphaFoldDB" id="A0A511KLZ1"/>
<proteinExistence type="predicted"/>
<gene>
    <name evidence="1" type="ORF">Rt10032_c15g5415</name>
</gene>
<sequence length="177" mass="19614">MIRVAGGAANKEVVSLIVLEQAQFPKLRKLTVTSTTSLTRYFSSRFGSYVDTNLASQAGFLTDTFGEGKLGEIIHDFYTPLAAYQAENWTEVHGELIGTPNPLPAPEFLLVFASVHTTLILPSQLGVLLHHAAQQHGFEFEQDEGRGILNKRGFVTYPIARRRINPYLRPLNPTTSD</sequence>
<protein>
    <submittedName>
        <fullName evidence="1">Uncharacterized protein</fullName>
    </submittedName>
</protein>
<dbReference type="EMBL" id="BJWK01000015">
    <property type="protein sequence ID" value="GEM11398.1"/>
    <property type="molecule type" value="Genomic_DNA"/>
</dbReference>
<accession>A0A511KLZ1</accession>